<dbReference type="KEGG" id="dmm:dnm_025850"/>
<dbReference type="AlphaFoldDB" id="A0A975GM57"/>
<dbReference type="EMBL" id="CP061800">
    <property type="protein sequence ID" value="QTA86561.1"/>
    <property type="molecule type" value="Genomic_DNA"/>
</dbReference>
<organism evidence="1 2">
    <name type="scientific">Desulfonema magnum</name>
    <dbReference type="NCBI Taxonomy" id="45655"/>
    <lineage>
        <taxon>Bacteria</taxon>
        <taxon>Pseudomonadati</taxon>
        <taxon>Thermodesulfobacteriota</taxon>
        <taxon>Desulfobacteria</taxon>
        <taxon>Desulfobacterales</taxon>
        <taxon>Desulfococcaceae</taxon>
        <taxon>Desulfonema</taxon>
    </lineage>
</organism>
<reference evidence="1" key="1">
    <citation type="journal article" date="2021" name="Microb. Physiol.">
        <title>Proteogenomic Insights into the Physiology of Marine, Sulfate-Reducing, Filamentous Desulfonema limicola and Desulfonema magnum.</title>
        <authorList>
            <person name="Schnaars V."/>
            <person name="Wohlbrand L."/>
            <person name="Scheve S."/>
            <person name="Hinrichs C."/>
            <person name="Reinhardt R."/>
            <person name="Rabus R."/>
        </authorList>
    </citation>
    <scope>NUCLEOTIDE SEQUENCE</scope>
    <source>
        <strain evidence="1">4be13</strain>
    </source>
</reference>
<proteinExistence type="predicted"/>
<evidence type="ECO:0008006" key="3">
    <source>
        <dbReference type="Google" id="ProtNLM"/>
    </source>
</evidence>
<dbReference type="Proteomes" id="UP000663722">
    <property type="component" value="Chromosome"/>
</dbReference>
<evidence type="ECO:0000313" key="1">
    <source>
        <dbReference type="EMBL" id="QTA86561.1"/>
    </source>
</evidence>
<protein>
    <recommendedName>
        <fullName evidence="3">DUF4351 domain-containing protein</fullName>
    </recommendedName>
</protein>
<accession>A0A975GM57</accession>
<dbReference type="RefSeq" id="WP_207682149.1">
    <property type="nucleotide sequence ID" value="NZ_CP061800.1"/>
</dbReference>
<sequence>MKSKDGTEYAQNYDVIVKWLAAALRGETLEVLGLKTGRIEEVFAFEPADISVKAGRVDVMLRDDTGAIYHVEEQRNLKKADMFRFAAYHFLGAEQWGLKLTDIILASGEVWAGEKGSRAVTTESGRYDPVVIDFTEREGRKRLGEIREAIRAGTFDNWLELVFLPLYGREIGDARAEMAEDVLRFENELYREQKISVRLLAATLVMSNKLIDKERLRAFWEEVKMLDIFEIAREEGMEEGKALGIEEGKVLGIEEGRVLGILEVWQEMVTDDLIERFGVVQPRILEQIRAMQNPDVLKMLHRQALKCQSLQEFEAVLNLIDN</sequence>
<keyword evidence="2" id="KW-1185">Reference proteome</keyword>
<name>A0A975GM57_9BACT</name>
<gene>
    <name evidence="1" type="ORF">dnm_025850</name>
</gene>
<evidence type="ECO:0000313" key="2">
    <source>
        <dbReference type="Proteomes" id="UP000663722"/>
    </source>
</evidence>